<accession>A0ABD3BXR8</accession>
<comment type="caution">
    <text evidence="9">The sequence shown here is derived from an EMBL/GenBank/DDBJ whole genome shotgun (WGS) entry which is preliminary data.</text>
</comment>
<keyword evidence="10" id="KW-1185">Reference proteome</keyword>
<keyword evidence="6 7" id="KW-0472">Membrane</keyword>
<keyword evidence="4 7" id="KW-0812">Transmembrane</keyword>
<dbReference type="PANTHER" id="PTHR38519">
    <property type="entry name" value="PRA1 FAMILY PROTEIN"/>
    <property type="match status" value="1"/>
</dbReference>
<evidence type="ECO:0000256" key="3">
    <source>
        <dbReference type="ARBA" id="ARBA00006483"/>
    </source>
</evidence>
<dbReference type="Pfam" id="PF03208">
    <property type="entry name" value="PRA1"/>
    <property type="match status" value="1"/>
</dbReference>
<evidence type="ECO:0000256" key="7">
    <source>
        <dbReference type="RuleBase" id="RU363107"/>
    </source>
</evidence>
<proteinExistence type="inferred from homology"/>
<reference evidence="10" key="1">
    <citation type="journal article" date="2024" name="IScience">
        <title>Strigolactones Initiate the Formation of Haustorium-like Structures in Castilleja.</title>
        <authorList>
            <person name="Buerger M."/>
            <person name="Peterson D."/>
            <person name="Chory J."/>
        </authorList>
    </citation>
    <scope>NUCLEOTIDE SEQUENCE [LARGE SCALE GENOMIC DNA]</scope>
</reference>
<feature type="compositionally biased region" description="Polar residues" evidence="8">
    <location>
        <begin position="1"/>
        <end position="23"/>
    </location>
</feature>
<dbReference type="GO" id="GO:0005783">
    <property type="term" value="C:endoplasmic reticulum"/>
    <property type="evidence" value="ECO:0007669"/>
    <property type="project" value="UniProtKB-ARBA"/>
</dbReference>
<dbReference type="AlphaFoldDB" id="A0ABD3BXR8"/>
<feature type="transmembrane region" description="Helical" evidence="7">
    <location>
        <begin position="120"/>
        <end position="137"/>
    </location>
</feature>
<keyword evidence="7" id="KW-0813">Transport</keyword>
<name>A0ABD3BXR8_9LAMI</name>
<dbReference type="PANTHER" id="PTHR38519:SF3">
    <property type="entry name" value="PRA1 FAMILY PROTEIN"/>
    <property type="match status" value="1"/>
</dbReference>
<keyword evidence="5 7" id="KW-1133">Transmembrane helix</keyword>
<feature type="region of interest" description="Disordered" evidence="8">
    <location>
        <begin position="1"/>
        <end position="28"/>
    </location>
</feature>
<dbReference type="GO" id="GO:0016020">
    <property type="term" value="C:membrane"/>
    <property type="evidence" value="ECO:0007669"/>
    <property type="project" value="UniProtKB-SubCell"/>
</dbReference>
<dbReference type="Proteomes" id="UP001632038">
    <property type="component" value="Unassembled WGS sequence"/>
</dbReference>
<dbReference type="EMBL" id="JAVIJP010000061">
    <property type="protein sequence ID" value="KAL3621879.1"/>
    <property type="molecule type" value="Genomic_DNA"/>
</dbReference>
<evidence type="ECO:0000256" key="1">
    <source>
        <dbReference type="ARBA" id="ARBA00002501"/>
    </source>
</evidence>
<evidence type="ECO:0000313" key="9">
    <source>
        <dbReference type="EMBL" id="KAL3621879.1"/>
    </source>
</evidence>
<dbReference type="InterPro" id="IPR004895">
    <property type="entry name" value="Prenylated_rab_accept_PRA1"/>
</dbReference>
<protein>
    <recommendedName>
        <fullName evidence="7">PRA1 family protein</fullName>
    </recommendedName>
</protein>
<comment type="similarity">
    <text evidence="3 7">Belongs to the PRA1 family.</text>
</comment>
<sequence>MADYGTTTHRPSLSSSNSPTPQDVESKNPSKKITYTLSLSFPFNFPSTPESAAVRIVRNLEKFGLYYAILIWTALFISLVPERKVSVIFLVSTTEVAFLYFLLLRACPNSAIIHRIIDKRLVFFVLFVITVVMMVLTHAVVHLFVVLAATTPVVLVHAALSKMEDVIVKQADRGEMAHLLQGKLGDDDSHRQSEDMV</sequence>
<organism evidence="9 10">
    <name type="scientific">Castilleja foliolosa</name>
    <dbReference type="NCBI Taxonomy" id="1961234"/>
    <lineage>
        <taxon>Eukaryota</taxon>
        <taxon>Viridiplantae</taxon>
        <taxon>Streptophyta</taxon>
        <taxon>Embryophyta</taxon>
        <taxon>Tracheophyta</taxon>
        <taxon>Spermatophyta</taxon>
        <taxon>Magnoliopsida</taxon>
        <taxon>eudicotyledons</taxon>
        <taxon>Gunneridae</taxon>
        <taxon>Pentapetalae</taxon>
        <taxon>asterids</taxon>
        <taxon>lamiids</taxon>
        <taxon>Lamiales</taxon>
        <taxon>Orobanchaceae</taxon>
        <taxon>Pedicularideae</taxon>
        <taxon>Castillejinae</taxon>
        <taxon>Castilleja</taxon>
    </lineage>
</organism>
<evidence type="ECO:0000256" key="6">
    <source>
        <dbReference type="ARBA" id="ARBA00023136"/>
    </source>
</evidence>
<feature type="transmembrane region" description="Helical" evidence="7">
    <location>
        <begin position="87"/>
        <end position="108"/>
    </location>
</feature>
<evidence type="ECO:0000256" key="2">
    <source>
        <dbReference type="ARBA" id="ARBA00004141"/>
    </source>
</evidence>
<feature type="transmembrane region" description="Helical" evidence="7">
    <location>
        <begin position="63"/>
        <end position="81"/>
    </location>
</feature>
<evidence type="ECO:0000256" key="5">
    <source>
        <dbReference type="ARBA" id="ARBA00022989"/>
    </source>
</evidence>
<gene>
    <name evidence="9" type="ORF">CASFOL_034075</name>
</gene>
<comment type="function">
    <text evidence="1 7">May be involved in both secretory and endocytic intracellular trafficking in the endosomal/prevacuolar compartments.</text>
</comment>
<evidence type="ECO:0000256" key="4">
    <source>
        <dbReference type="ARBA" id="ARBA00022692"/>
    </source>
</evidence>
<evidence type="ECO:0000256" key="8">
    <source>
        <dbReference type="SAM" id="MobiDB-lite"/>
    </source>
</evidence>
<comment type="subcellular location">
    <subcellularLocation>
        <location evidence="2 7">Membrane</location>
        <topology evidence="2 7">Multi-pass membrane protein</topology>
    </subcellularLocation>
</comment>
<dbReference type="GO" id="GO:0016192">
    <property type="term" value="P:vesicle-mediated transport"/>
    <property type="evidence" value="ECO:0007669"/>
    <property type="project" value="UniProtKB-ARBA"/>
</dbReference>
<evidence type="ECO:0000313" key="10">
    <source>
        <dbReference type="Proteomes" id="UP001632038"/>
    </source>
</evidence>